<accession>A0A9P3CSM5</accession>
<sequence>MSSSPPNDTVADRFVGLLTALQPNDILQHRQCREAILDFIGRSEETFLHELFDKIKRPRKRRRRDSDPTESQVGAEAFFADKKRIHRERGPVGRQPSPDVRLLVQAVKDLESGMDISPEAYSGSYDRSDDTTPTEPIPNRQRCTIARLNNIEKTSRTAEGKRRLSLLRIEYEVDRLLPSAQRMRTSSGNIESDIVAAEREFSQLSGIDTTRVNALRKLARPYIHISRRENGLGLLLMLGSQSRHLWKSFSELAFSWLWQFCEEHLQHILAKAQNLQMTACRMVQSDFINSGVEPNELRGDGHIFAKHFLCHRPSSFSPDQGPGLDALATAAEMVHGNSQGTPASGSPREENHGCVEVPSSTPGNPVTSVREGGETQSSVPALFQAMGDGTSWGTSSNTDEYWESMMLPFPQIENWWELLNMPNI</sequence>
<evidence type="ECO:0000313" key="3">
    <source>
        <dbReference type="Proteomes" id="UP000825890"/>
    </source>
</evidence>
<dbReference type="RefSeq" id="XP_044662675.1">
    <property type="nucleotide sequence ID" value="XM_044806740.1"/>
</dbReference>
<dbReference type="OrthoDB" id="10273684at2759"/>
<dbReference type="GeneID" id="68296834"/>
<evidence type="ECO:0000313" key="2">
    <source>
        <dbReference type="EMBL" id="GIZ48188.1"/>
    </source>
</evidence>
<feature type="region of interest" description="Disordered" evidence="1">
    <location>
        <begin position="115"/>
        <end position="138"/>
    </location>
</feature>
<gene>
    <name evidence="2" type="ORF">CKM354_001125900</name>
</gene>
<dbReference type="AlphaFoldDB" id="A0A9P3CSM5"/>
<dbReference type="EMBL" id="BOLY01000008">
    <property type="protein sequence ID" value="GIZ48188.1"/>
    <property type="molecule type" value="Genomic_DNA"/>
</dbReference>
<proteinExistence type="predicted"/>
<name>A0A9P3CSM5_9PEZI</name>
<organism evidence="2 3">
    <name type="scientific">Cercospora kikuchii</name>
    <dbReference type="NCBI Taxonomy" id="84275"/>
    <lineage>
        <taxon>Eukaryota</taxon>
        <taxon>Fungi</taxon>
        <taxon>Dikarya</taxon>
        <taxon>Ascomycota</taxon>
        <taxon>Pezizomycotina</taxon>
        <taxon>Dothideomycetes</taxon>
        <taxon>Dothideomycetidae</taxon>
        <taxon>Mycosphaerellales</taxon>
        <taxon>Mycosphaerellaceae</taxon>
        <taxon>Cercospora</taxon>
    </lineage>
</organism>
<protein>
    <submittedName>
        <fullName evidence="2">Uncharacterized protein</fullName>
    </submittedName>
</protein>
<evidence type="ECO:0000256" key="1">
    <source>
        <dbReference type="SAM" id="MobiDB-lite"/>
    </source>
</evidence>
<dbReference type="Proteomes" id="UP000825890">
    <property type="component" value="Unassembled WGS sequence"/>
</dbReference>
<keyword evidence="3" id="KW-1185">Reference proteome</keyword>
<comment type="caution">
    <text evidence="2">The sequence shown here is derived from an EMBL/GenBank/DDBJ whole genome shotgun (WGS) entry which is preliminary data.</text>
</comment>
<reference evidence="2 3" key="1">
    <citation type="submission" date="2021-01" db="EMBL/GenBank/DDBJ databases">
        <title>Cercospora kikuchii MAFF 305040 whole genome shotgun sequence.</title>
        <authorList>
            <person name="Kashiwa T."/>
            <person name="Suzuki T."/>
        </authorList>
    </citation>
    <scope>NUCLEOTIDE SEQUENCE [LARGE SCALE GENOMIC DNA]</scope>
    <source>
        <strain evidence="2 3">MAFF 305040</strain>
    </source>
</reference>
<feature type="region of interest" description="Disordered" evidence="1">
    <location>
        <begin position="336"/>
        <end position="375"/>
    </location>
</feature>
<feature type="compositionally biased region" description="Polar residues" evidence="1">
    <location>
        <begin position="358"/>
        <end position="367"/>
    </location>
</feature>